<keyword evidence="1" id="KW-0409">Iron storage</keyword>
<feature type="domain" description="Iminophenyl-pyruvate dimer synthase" evidence="3">
    <location>
        <begin position="19"/>
        <end position="244"/>
    </location>
</feature>
<sequence>MLHLELGNISSVDDLRTFLQKAIELEHATIPPYLVAHYSLRGSLNSEIKDSLREVAIEEMLHMTLAANILNAIGGSPRIDFPEFVPNYPSKLPLGVGSTDPDNELIVPLERFSKQLLINVFMEIEEPEQPREFPVLERAASLVAPTFSFSTIGEFYSAIKQALNHFGSEIFTGALAHQVSVHQAFGRFIDAAQVPDVVNSLETALRAVDVIVEQGEGTAESPIDPNTRQAEDYAHFYKFAAIYHGRRLRPDLTNTDGFSYSGRRIGYDPEQVYPLVANLKLHDLRSNSEEHGLLSAFNSTYSRMLRELDSAFNGNPTGIFTAISTMRQLDRDANAVVAKRISPDSLLNIELAPDEAYHLTPSFEYVSAVPEPVSTRFDRVIEILDESIGGPGETIGVHGAFWRNKTRDEFVGLSVRGLELIDLNNGAGSNLIKALRGEAPFGADLPNPPSGARFSRMPAGFDPVPEVGIEFIQQWIDDGCPEDAVEERPKMAWRRTNAPDASSRTDDIWFVDPQRGWAANSNGKIIFTSDGGDSWGEQLSDPTVYFRCLGFVDDKTGWAGTLTAGKRLFHTTDGGANWAEATNLPGNQPSAICGISVVNKDVVYASGTNFPNRPTGVYKTTNGGANWTAINMEAWSDMLIDCFFIDENIGWVVGGKIDPSEPQVRGNSFPVVLKTTDGGATWENKLASIADDLVKGEWGWKIQFIDEQIGFVSLEAFDVGAILKTTDGGETWERLPINDPQQNANLEGVGFIDENVGWVGGWGDRDFERQSSSATTDGGKTWRDANEIGRAINRFRFFGNPVTVGYSSGVTVYKYEAIDTSRAAARAFTSSRRVMPAAVLSRAAQGESIHIPVTSPAPNQTATLRIWDRFGDEVITIENIACDSTTVAWNLEDSHGNRVRPGYFILRLTCGNQSESSLLRLK</sequence>
<evidence type="ECO:0000259" key="3">
    <source>
        <dbReference type="Pfam" id="PF12902"/>
    </source>
</evidence>
<organism evidence="5 6">
    <name type="scientific">Stieleria magnilauensis</name>
    <dbReference type="NCBI Taxonomy" id="2527963"/>
    <lineage>
        <taxon>Bacteria</taxon>
        <taxon>Pseudomonadati</taxon>
        <taxon>Planctomycetota</taxon>
        <taxon>Planctomycetia</taxon>
        <taxon>Pirellulales</taxon>
        <taxon>Pirellulaceae</taxon>
        <taxon>Stieleria</taxon>
    </lineage>
</organism>
<gene>
    <name evidence="5" type="ORF">TBK1r_06780</name>
</gene>
<reference evidence="5 6" key="1">
    <citation type="submission" date="2019-02" db="EMBL/GenBank/DDBJ databases">
        <title>Deep-cultivation of Planctomycetes and their phenomic and genomic characterization uncovers novel biology.</title>
        <authorList>
            <person name="Wiegand S."/>
            <person name="Jogler M."/>
            <person name="Boedeker C."/>
            <person name="Pinto D."/>
            <person name="Vollmers J."/>
            <person name="Rivas-Marin E."/>
            <person name="Kohn T."/>
            <person name="Peeters S.H."/>
            <person name="Heuer A."/>
            <person name="Rast P."/>
            <person name="Oberbeckmann S."/>
            <person name="Bunk B."/>
            <person name="Jeske O."/>
            <person name="Meyerdierks A."/>
            <person name="Storesund J.E."/>
            <person name="Kallscheuer N."/>
            <person name="Luecker S."/>
            <person name="Lage O.M."/>
            <person name="Pohl T."/>
            <person name="Merkel B.J."/>
            <person name="Hornburger P."/>
            <person name="Mueller R.-W."/>
            <person name="Bruemmer F."/>
            <person name="Labrenz M."/>
            <person name="Spormann A.M."/>
            <person name="Op den Camp H."/>
            <person name="Overmann J."/>
            <person name="Amann R."/>
            <person name="Jetten M.S.M."/>
            <person name="Mascher T."/>
            <person name="Medema M.H."/>
            <person name="Devos D.P."/>
            <person name="Kaster A.-K."/>
            <person name="Ovreas L."/>
            <person name="Rohde M."/>
            <person name="Galperin M.Y."/>
            <person name="Jogler C."/>
        </authorList>
    </citation>
    <scope>NUCLEOTIDE SEQUENCE [LARGE SCALE GENOMIC DNA]</scope>
    <source>
        <strain evidence="5 6">TBK1r</strain>
    </source>
</reference>
<dbReference type="EMBL" id="CP036432">
    <property type="protein sequence ID" value="QDV81758.1"/>
    <property type="molecule type" value="Genomic_DNA"/>
</dbReference>
<accession>A0ABX5XID1</accession>
<dbReference type="InterPro" id="IPR009078">
    <property type="entry name" value="Ferritin-like_SF"/>
</dbReference>
<keyword evidence="2" id="KW-0408">Iron</keyword>
<dbReference type="Pfam" id="PF14870">
    <property type="entry name" value="PSII_BNR"/>
    <property type="match status" value="1"/>
</dbReference>
<dbReference type="SUPFAM" id="SSF47240">
    <property type="entry name" value="Ferritin-like"/>
    <property type="match status" value="1"/>
</dbReference>
<evidence type="ECO:0000256" key="2">
    <source>
        <dbReference type="ARBA" id="ARBA00023004"/>
    </source>
</evidence>
<feature type="domain" description="Photosynthesis system II assembly factor Ycf48/Hcf136-like" evidence="4">
    <location>
        <begin position="491"/>
        <end position="634"/>
    </location>
</feature>
<dbReference type="Gene3D" id="2.60.40.4070">
    <property type="match status" value="1"/>
</dbReference>
<protein>
    <submittedName>
        <fullName evidence="5">Ycf48-like protein</fullName>
    </submittedName>
</protein>
<dbReference type="InterPro" id="IPR028203">
    <property type="entry name" value="PSII_CF48-like_dom"/>
</dbReference>
<dbReference type="InterPro" id="IPR015943">
    <property type="entry name" value="WD40/YVTN_repeat-like_dom_sf"/>
</dbReference>
<dbReference type="Pfam" id="PF12902">
    <property type="entry name" value="Ferritin-like"/>
    <property type="match status" value="1"/>
</dbReference>
<dbReference type="RefSeq" id="WP_145207506.1">
    <property type="nucleotide sequence ID" value="NZ_CP036432.1"/>
</dbReference>
<evidence type="ECO:0000313" key="5">
    <source>
        <dbReference type="EMBL" id="QDV81758.1"/>
    </source>
</evidence>
<dbReference type="CDD" id="cd00657">
    <property type="entry name" value="Ferritin_like"/>
    <property type="match status" value="1"/>
</dbReference>
<dbReference type="InterPro" id="IPR026820">
    <property type="entry name" value="VioB/RebD_dom"/>
</dbReference>
<dbReference type="PANTHER" id="PTHR30295">
    <property type="entry name" value="BACTERIOFERRITIN"/>
    <property type="match status" value="1"/>
</dbReference>
<dbReference type="Gene3D" id="1.20.1260.10">
    <property type="match status" value="1"/>
</dbReference>
<dbReference type="PANTHER" id="PTHR30295:SF1">
    <property type="entry name" value="DNA PROTECTION DURING STARVATION PROTEIN"/>
    <property type="match status" value="1"/>
</dbReference>
<dbReference type="SUPFAM" id="SSF110296">
    <property type="entry name" value="Oligoxyloglucan reducing end-specific cellobiohydrolase"/>
    <property type="match status" value="2"/>
</dbReference>
<keyword evidence="6" id="KW-1185">Reference proteome</keyword>
<name>A0ABX5XID1_9BACT</name>
<evidence type="ECO:0000256" key="1">
    <source>
        <dbReference type="ARBA" id="ARBA00022434"/>
    </source>
</evidence>
<proteinExistence type="predicted"/>
<dbReference type="InterPro" id="IPR012347">
    <property type="entry name" value="Ferritin-like"/>
</dbReference>
<evidence type="ECO:0000259" key="4">
    <source>
        <dbReference type="Pfam" id="PF14870"/>
    </source>
</evidence>
<dbReference type="Proteomes" id="UP000318081">
    <property type="component" value="Chromosome"/>
</dbReference>
<dbReference type="Gene3D" id="2.130.10.10">
    <property type="entry name" value="YVTN repeat-like/Quinoprotein amine dehydrogenase"/>
    <property type="match status" value="2"/>
</dbReference>
<evidence type="ECO:0000313" key="6">
    <source>
        <dbReference type="Proteomes" id="UP000318081"/>
    </source>
</evidence>